<reference evidence="1 2" key="1">
    <citation type="journal article" date="2017" name="Front. Microbiol.">
        <title>Double-Face Meets the Bacterial World: The Opportunistic Pathogen Stenotrophomonas maltophilia.</title>
        <authorList>
            <person name="Lira F."/>
            <person name="Berg G."/>
            <person name="Martinez J.L."/>
        </authorList>
    </citation>
    <scope>NUCLEOTIDE SEQUENCE [LARGE SCALE GENOMIC DNA]</scope>
    <source>
        <strain evidence="1 2">EA1</strain>
    </source>
</reference>
<accession>A0A2J0UG36</accession>
<protein>
    <submittedName>
        <fullName evidence="1">Uncharacterized protein</fullName>
    </submittedName>
</protein>
<gene>
    <name evidence="1" type="ORF">B9Y64_01585</name>
</gene>
<dbReference type="AlphaFoldDB" id="A0A2J0UG36"/>
<dbReference type="SUPFAM" id="SSF160472">
    <property type="entry name" value="NMB0513-like"/>
    <property type="match status" value="1"/>
</dbReference>
<dbReference type="Gene3D" id="1.10.3510.10">
    <property type="entry name" value="NMB0513-like"/>
    <property type="match status" value="1"/>
</dbReference>
<evidence type="ECO:0000313" key="1">
    <source>
        <dbReference type="EMBL" id="PJL33813.1"/>
    </source>
</evidence>
<sequence>MASTVRVICACSQSAASSINRVCNTVGLEQVELLREAWPSTREELESDLRPWFLIAAPAGIVWVLDNGELCWT</sequence>
<proteinExistence type="predicted"/>
<dbReference type="InterPro" id="IPR007670">
    <property type="entry name" value="DUF596"/>
</dbReference>
<dbReference type="Proteomes" id="UP000230167">
    <property type="component" value="Unassembled WGS sequence"/>
</dbReference>
<dbReference type="InterPro" id="IPR023138">
    <property type="entry name" value="NMB0513-like_sf"/>
</dbReference>
<organism evidence="1 2">
    <name type="scientific">Stenotrophomonas maltophilia</name>
    <name type="common">Pseudomonas maltophilia</name>
    <name type="synonym">Xanthomonas maltophilia</name>
    <dbReference type="NCBI Taxonomy" id="40324"/>
    <lineage>
        <taxon>Bacteria</taxon>
        <taxon>Pseudomonadati</taxon>
        <taxon>Pseudomonadota</taxon>
        <taxon>Gammaproteobacteria</taxon>
        <taxon>Lysobacterales</taxon>
        <taxon>Lysobacteraceae</taxon>
        <taxon>Stenotrophomonas</taxon>
        <taxon>Stenotrophomonas maltophilia group</taxon>
    </lineage>
</organism>
<name>A0A2J0UG36_STEMA</name>
<dbReference type="EMBL" id="NEQV01000001">
    <property type="protein sequence ID" value="PJL33813.1"/>
    <property type="molecule type" value="Genomic_DNA"/>
</dbReference>
<evidence type="ECO:0000313" key="2">
    <source>
        <dbReference type="Proteomes" id="UP000230167"/>
    </source>
</evidence>
<comment type="caution">
    <text evidence="1">The sequence shown here is derived from an EMBL/GenBank/DDBJ whole genome shotgun (WGS) entry which is preliminary data.</text>
</comment>
<dbReference type="Pfam" id="PF04591">
    <property type="entry name" value="DUF596"/>
    <property type="match status" value="1"/>
</dbReference>